<name>A0A1G7AD78_9GAMM</name>
<dbReference type="InterPro" id="IPR036942">
    <property type="entry name" value="Beta-barrel_TonB_sf"/>
</dbReference>
<accession>A0A1G7AD78</accession>
<dbReference type="GO" id="GO:0015344">
    <property type="term" value="F:siderophore uptake transmembrane transporter activity"/>
    <property type="evidence" value="ECO:0007669"/>
    <property type="project" value="TreeGrafter"/>
</dbReference>
<gene>
    <name evidence="13" type="ORF">SAMN04488509_12210</name>
</gene>
<dbReference type="PANTHER" id="PTHR32552">
    <property type="entry name" value="FERRICHROME IRON RECEPTOR-RELATED"/>
    <property type="match status" value="1"/>
</dbReference>
<feature type="chain" id="PRO_5011540195" evidence="10">
    <location>
        <begin position="26"/>
        <end position="712"/>
    </location>
</feature>
<feature type="signal peptide" evidence="10">
    <location>
        <begin position="1"/>
        <end position="25"/>
    </location>
</feature>
<keyword evidence="10" id="KW-0732">Signal</keyword>
<evidence type="ECO:0000256" key="6">
    <source>
        <dbReference type="ARBA" id="ARBA00023136"/>
    </source>
</evidence>
<keyword evidence="6 8" id="KW-0472">Membrane</keyword>
<dbReference type="Gene3D" id="2.40.170.20">
    <property type="entry name" value="TonB-dependent receptor, beta-barrel domain"/>
    <property type="match status" value="1"/>
</dbReference>
<protein>
    <submittedName>
        <fullName evidence="13">Iron complex outermembrane recepter protein</fullName>
    </submittedName>
</protein>
<dbReference type="InterPro" id="IPR037066">
    <property type="entry name" value="Plug_dom_sf"/>
</dbReference>
<dbReference type="RefSeq" id="WP_091246015.1">
    <property type="nucleotide sequence ID" value="NZ_FNAG01000022.1"/>
</dbReference>
<dbReference type="InterPro" id="IPR012910">
    <property type="entry name" value="Plug_dom"/>
</dbReference>
<evidence type="ECO:0000256" key="9">
    <source>
        <dbReference type="RuleBase" id="RU003357"/>
    </source>
</evidence>
<evidence type="ECO:0000313" key="13">
    <source>
        <dbReference type="EMBL" id="SDE11985.1"/>
    </source>
</evidence>
<dbReference type="Gene3D" id="2.170.130.10">
    <property type="entry name" value="TonB-dependent receptor, plug domain"/>
    <property type="match status" value="1"/>
</dbReference>
<feature type="domain" description="TonB-dependent receptor plug" evidence="12">
    <location>
        <begin position="71"/>
        <end position="169"/>
    </location>
</feature>
<feature type="domain" description="TonB-dependent receptor-like beta-barrel" evidence="11">
    <location>
        <begin position="249"/>
        <end position="681"/>
    </location>
</feature>
<dbReference type="STRING" id="265719.SAMN04488509_12210"/>
<comment type="similarity">
    <text evidence="8 9">Belongs to the TonB-dependent receptor family.</text>
</comment>
<keyword evidence="5 9" id="KW-0798">TonB box</keyword>
<dbReference type="Pfam" id="PF07715">
    <property type="entry name" value="Plug"/>
    <property type="match status" value="1"/>
</dbReference>
<evidence type="ECO:0000256" key="5">
    <source>
        <dbReference type="ARBA" id="ARBA00023077"/>
    </source>
</evidence>
<keyword evidence="7 8" id="KW-0998">Cell outer membrane</keyword>
<comment type="subcellular location">
    <subcellularLocation>
        <location evidence="1 8">Cell outer membrane</location>
        <topology evidence="1 8">Multi-pass membrane protein</topology>
    </subcellularLocation>
</comment>
<keyword evidence="4 8" id="KW-0812">Transmembrane</keyword>
<sequence>MHHRPAWTRVRTASSALLISLASTAASGARAPTAAERASASKLDEIEVKGEAPTPLKRAARAASRLDVPLLQQPISADVIDADSLRARSDASFNEALEQAPGLVPAYSFGVINISGRGFSGVFNSPILFDGVRYPGWQVTPRLTLNYQQVEVLRGPAALTAGQGSVAGAINLVPRRADGRAGSNVYLGYGRYGTTTAAVGSGSSVAGGGLAWRLDASHQQSAERGSFGYARDTSFEFRHLNAELAAPVSDSLRLSLAFEHFLDDGEGYFGSPLINGRIDPSLRDINYNVIDDTIRMDVDWLRARAEWQPSAALRASLVLFGNAEDRYYRNAELNTWQPATDLIRRSDYLEVSHDQKLRGAVADVAWSHTLFGRAHQMVFGLQADRNDHDRSSDSPFRYTDTVDLRNPVRGVYTRLDTFQPRTATDIAQRSAFVESALDFAPRWRLITGLRHDRSEVDSLNVVSGVRFDKRYSAGSYRLGLSFSLSEQTTFYGSLATSSEAPAQITTLGLANASFDLTDSEQVELGVKHSSARLDWTLALYDIARTNLLSRDPENPNRLIQVGEQAARGVEASLRMPLGERLRVEASAAVLDAKFERFDEVVGGVAVSRRGNDPVAVPERIGTVWAFYSASPKLEVGLGLRGVGESAANTANTAYLPGYATVDALLRYDAPLGRFSLRLRNLDDRVYATRPYGAGQFMLGEPRWYELTWQRSF</sequence>
<evidence type="ECO:0000256" key="8">
    <source>
        <dbReference type="PROSITE-ProRule" id="PRU01360"/>
    </source>
</evidence>
<dbReference type="AlphaFoldDB" id="A0A1G7AD78"/>
<dbReference type="SUPFAM" id="SSF56935">
    <property type="entry name" value="Porins"/>
    <property type="match status" value="1"/>
</dbReference>
<evidence type="ECO:0000259" key="12">
    <source>
        <dbReference type="Pfam" id="PF07715"/>
    </source>
</evidence>
<evidence type="ECO:0000256" key="1">
    <source>
        <dbReference type="ARBA" id="ARBA00004571"/>
    </source>
</evidence>
<evidence type="ECO:0000256" key="2">
    <source>
        <dbReference type="ARBA" id="ARBA00022448"/>
    </source>
</evidence>
<evidence type="ECO:0000256" key="7">
    <source>
        <dbReference type="ARBA" id="ARBA00023237"/>
    </source>
</evidence>
<reference evidence="13 14" key="1">
    <citation type="submission" date="2016-10" db="EMBL/GenBank/DDBJ databases">
        <authorList>
            <person name="de Groot N.N."/>
        </authorList>
    </citation>
    <scope>NUCLEOTIDE SEQUENCE [LARGE SCALE GENOMIC DNA]</scope>
    <source>
        <strain evidence="13 14">DSM 16957</strain>
    </source>
</reference>
<dbReference type="EMBL" id="FNAG01000022">
    <property type="protein sequence ID" value="SDE11985.1"/>
    <property type="molecule type" value="Genomic_DNA"/>
</dbReference>
<evidence type="ECO:0000259" key="11">
    <source>
        <dbReference type="Pfam" id="PF00593"/>
    </source>
</evidence>
<dbReference type="InterPro" id="IPR000531">
    <property type="entry name" value="Beta-barrel_TonB"/>
</dbReference>
<evidence type="ECO:0000256" key="10">
    <source>
        <dbReference type="SAM" id="SignalP"/>
    </source>
</evidence>
<keyword evidence="3 8" id="KW-1134">Transmembrane beta strand</keyword>
<organism evidence="13 14">
    <name type="scientific">Aquimonas voraii</name>
    <dbReference type="NCBI Taxonomy" id="265719"/>
    <lineage>
        <taxon>Bacteria</taxon>
        <taxon>Pseudomonadati</taxon>
        <taxon>Pseudomonadota</taxon>
        <taxon>Gammaproteobacteria</taxon>
        <taxon>Lysobacterales</taxon>
        <taxon>Lysobacteraceae</taxon>
        <taxon>Aquimonas</taxon>
    </lineage>
</organism>
<dbReference type="GO" id="GO:0009279">
    <property type="term" value="C:cell outer membrane"/>
    <property type="evidence" value="ECO:0007669"/>
    <property type="project" value="UniProtKB-SubCell"/>
</dbReference>
<evidence type="ECO:0000256" key="4">
    <source>
        <dbReference type="ARBA" id="ARBA00022692"/>
    </source>
</evidence>
<dbReference type="InterPro" id="IPR039426">
    <property type="entry name" value="TonB-dep_rcpt-like"/>
</dbReference>
<evidence type="ECO:0000313" key="14">
    <source>
        <dbReference type="Proteomes" id="UP000199603"/>
    </source>
</evidence>
<dbReference type="OrthoDB" id="9790771at2"/>
<evidence type="ECO:0000256" key="3">
    <source>
        <dbReference type="ARBA" id="ARBA00022452"/>
    </source>
</evidence>
<dbReference type="CDD" id="cd01347">
    <property type="entry name" value="ligand_gated_channel"/>
    <property type="match status" value="1"/>
</dbReference>
<dbReference type="PROSITE" id="PS52016">
    <property type="entry name" value="TONB_DEPENDENT_REC_3"/>
    <property type="match status" value="1"/>
</dbReference>
<keyword evidence="2 8" id="KW-0813">Transport</keyword>
<proteinExistence type="inferred from homology"/>
<dbReference type="PANTHER" id="PTHR32552:SF84">
    <property type="entry name" value="TONB-DEPENDENT RECEPTOR-RELATED"/>
    <property type="match status" value="1"/>
</dbReference>
<dbReference type="Pfam" id="PF00593">
    <property type="entry name" value="TonB_dep_Rec_b-barrel"/>
    <property type="match status" value="1"/>
</dbReference>
<keyword evidence="14" id="KW-1185">Reference proteome</keyword>
<dbReference type="Proteomes" id="UP000199603">
    <property type="component" value="Unassembled WGS sequence"/>
</dbReference>